<keyword evidence="4" id="KW-1185">Reference proteome</keyword>
<feature type="domain" description="Peptidase C39-like" evidence="2">
    <location>
        <begin position="644"/>
        <end position="802"/>
    </location>
</feature>
<dbReference type="PANTHER" id="PTHR37806:SF1">
    <property type="entry name" value="PEPTIDASE C39-LIKE DOMAIN-CONTAINING PROTEIN"/>
    <property type="match status" value="1"/>
</dbReference>
<dbReference type="Gene3D" id="3.90.70.10">
    <property type="entry name" value="Cysteine proteinases"/>
    <property type="match status" value="1"/>
</dbReference>
<dbReference type="EMBL" id="WPOC01000050">
    <property type="protein sequence ID" value="MVN16795.1"/>
    <property type="molecule type" value="Genomic_DNA"/>
</dbReference>
<dbReference type="PANTHER" id="PTHR37806">
    <property type="entry name" value="LMO0724 PROTEIN"/>
    <property type="match status" value="1"/>
</dbReference>
<dbReference type="AlphaFoldDB" id="A0A6N8IM22"/>
<name>A0A6N8IM22_9ACTN</name>
<evidence type="ECO:0000313" key="3">
    <source>
        <dbReference type="EMBL" id="MVN16795.1"/>
    </source>
</evidence>
<feature type="signal peptide" evidence="1">
    <location>
        <begin position="1"/>
        <end position="41"/>
    </location>
</feature>
<feature type="chain" id="PRO_5027015970" description="Peptidase C39-like domain-containing protein" evidence="1">
    <location>
        <begin position="42"/>
        <end position="829"/>
    </location>
</feature>
<comment type="caution">
    <text evidence="3">The sequence shown here is derived from an EMBL/GenBank/DDBJ whole genome shotgun (WGS) entry which is preliminary data.</text>
</comment>
<dbReference type="InterPro" id="IPR039564">
    <property type="entry name" value="Peptidase_C39-like"/>
</dbReference>
<sequence>MRHGLKASERSGERLPMPKVKHILIAFLFSIVMLPSSLAFAAEEPYSHDTVDHITNEMHASSYDNQALSAERLDVTLGSSLPSPQAFSHGLEIPLSATASGAGDGLEYKFVWEKGDWAEWGVIREPSPDPACIWAPAKSGDYTLYVDVADAGGRVVSGKCDFSVTEEWSLDGLVLEPAGTLLAGSELRVFAGTSGNISALKYKFVWEKGDWAEWGVLQASAPQSAVAWKPMAPGAYTIYVDAVDSAGRVRTASRSLRVADALLSPELPSPQAFSPGMEIPLSATASGAGDGLEYKFVWEKGDWAEWGVIREPSPDPACIWAPAKSGDYTLYVDVADAGGRVVSGKCDFSVTEEWSLDGLESDMESPQVFRRGMSVPLLAQTSGNTAALKYKFVWEKDDWAEWGVIQQSSSSPSCAWEPRASGDYRVYLDVTDSAGRTRSSSIAYLLVKPWSWQDGGIQVSSALQKAGQPVNITAITQGETGDLTYKFVWERRGWGQWGVIGRPSDASSCTFAPSEPGDYDIYVDVTDANGEVETVTCRYTAWRYEGVSLSLRTTFAGSVGSDVTVAPDLGCTPPPGGFSYKYVWSWNGWSRWGVLADSTSSASVRWTPTEGPGTYEFYVDVIVPGGAVETRSASRWIEGPVLTLPVPLYMQNPQLPTGCESVALTMALAFYGYPLATTTIADNYLTYSSFDFVNSFIGDPHTGFGLAVMAPGIQQAATRYLRSQGSVLQAYDITGTSFYDLLPYIAQGVPVIVWNSMYMNWPSGPIMSLYAYGRAYFMYANTHTVVISGYDYKNNNVLVSDSLVGTVWRNASDFASIYYRMGSQAVVIR</sequence>
<evidence type="ECO:0000256" key="1">
    <source>
        <dbReference type="SAM" id="SignalP"/>
    </source>
</evidence>
<proteinExistence type="predicted"/>
<gene>
    <name evidence="3" type="ORF">GO738_15835</name>
</gene>
<keyword evidence="1" id="KW-0732">Signal</keyword>
<evidence type="ECO:0000259" key="2">
    <source>
        <dbReference type="Pfam" id="PF13529"/>
    </source>
</evidence>
<dbReference type="Pfam" id="PF13529">
    <property type="entry name" value="Peptidase_C39_2"/>
    <property type="match status" value="1"/>
</dbReference>
<dbReference type="SUPFAM" id="SSF89372">
    <property type="entry name" value="Fucose-specific lectin"/>
    <property type="match status" value="1"/>
</dbReference>
<protein>
    <recommendedName>
        <fullName evidence="2">Peptidase C39-like domain-containing protein</fullName>
    </recommendedName>
</protein>
<accession>A0A6N8IM22</accession>
<dbReference type="Proteomes" id="UP000468327">
    <property type="component" value="Unassembled WGS sequence"/>
</dbReference>
<reference evidence="3 4" key="1">
    <citation type="submission" date="2019-11" db="EMBL/GenBank/DDBJ databases">
        <title>Whole genome shotgun sequencing (WGS) data from Adlercreutzia equolifaciens ResAG-91, Eggerthella lenta MRI-F36, MRI-F37, MRI-F40, ResAG-49, ResAG-88, ResAG-121, ResAG-145, and Gordonibacter sp. ResAG-5, ResAG-26, ResAG-43, ResAG-50, ResAG-59.</title>
        <authorList>
            <person name="Stoll D.A."/>
            <person name="Danylec N."/>
            <person name="Franz C.M.A.P."/>
            <person name="Huch M."/>
        </authorList>
    </citation>
    <scope>NUCLEOTIDE SEQUENCE [LARGE SCALE GENOMIC DNA]</scope>
    <source>
        <strain evidence="3 4">ResAG-59</strain>
    </source>
</reference>
<organism evidence="3 4">
    <name type="scientific">Gordonibacter urolithinfaciens</name>
    <dbReference type="NCBI Taxonomy" id="1335613"/>
    <lineage>
        <taxon>Bacteria</taxon>
        <taxon>Bacillati</taxon>
        <taxon>Actinomycetota</taxon>
        <taxon>Coriobacteriia</taxon>
        <taxon>Eggerthellales</taxon>
        <taxon>Eggerthellaceae</taxon>
        <taxon>Gordonibacter</taxon>
    </lineage>
</organism>
<evidence type="ECO:0000313" key="4">
    <source>
        <dbReference type="Proteomes" id="UP000468327"/>
    </source>
</evidence>